<keyword evidence="12" id="KW-1185">Reference proteome</keyword>
<keyword evidence="11" id="KW-0325">Glycoprotein</keyword>
<evidence type="ECO:0000256" key="3">
    <source>
        <dbReference type="ARBA" id="ARBA00022475"/>
    </source>
</evidence>
<dbReference type="Gene3D" id="3.80.10.10">
    <property type="entry name" value="Ribonuclease Inhibitor"/>
    <property type="match status" value="2"/>
</dbReference>
<keyword evidence="4" id="KW-0433">Leucine-rich repeat</keyword>
<proteinExistence type="inferred from homology"/>
<dbReference type="KEGG" id="egu:105036773"/>
<reference evidence="13" key="1">
    <citation type="submission" date="2025-08" db="UniProtKB">
        <authorList>
            <consortium name="RefSeq"/>
        </authorList>
    </citation>
    <scope>IDENTIFICATION</scope>
</reference>
<evidence type="ECO:0000313" key="12">
    <source>
        <dbReference type="Proteomes" id="UP000504607"/>
    </source>
</evidence>
<dbReference type="OrthoDB" id="786385at2759"/>
<keyword evidence="8" id="KW-1133">Transmembrane helix</keyword>
<protein>
    <submittedName>
        <fullName evidence="13">Receptor-like protein EIX2</fullName>
    </submittedName>
</protein>
<dbReference type="SMART" id="SM00369">
    <property type="entry name" value="LRR_TYP"/>
    <property type="match status" value="6"/>
</dbReference>
<evidence type="ECO:0000256" key="2">
    <source>
        <dbReference type="ARBA" id="ARBA00009592"/>
    </source>
</evidence>
<evidence type="ECO:0000256" key="11">
    <source>
        <dbReference type="ARBA" id="ARBA00023180"/>
    </source>
</evidence>
<evidence type="ECO:0000313" key="13">
    <source>
        <dbReference type="RefSeq" id="XP_010910810.2"/>
    </source>
</evidence>
<comment type="similarity">
    <text evidence="2">Belongs to the RLP family.</text>
</comment>
<dbReference type="Pfam" id="PF00560">
    <property type="entry name" value="LRR_1"/>
    <property type="match status" value="11"/>
</dbReference>
<dbReference type="InterPro" id="IPR003591">
    <property type="entry name" value="Leu-rich_rpt_typical-subtyp"/>
</dbReference>
<evidence type="ECO:0000256" key="5">
    <source>
        <dbReference type="ARBA" id="ARBA00022692"/>
    </source>
</evidence>
<dbReference type="PANTHER" id="PTHR48063:SF112">
    <property type="entry name" value="RECEPTOR LIKE PROTEIN 30-LIKE"/>
    <property type="match status" value="1"/>
</dbReference>
<dbReference type="FunFam" id="3.80.10.10:FF:001347">
    <property type="entry name" value="LRR receptor-like serine/threonine-protein kinase GSO2"/>
    <property type="match status" value="1"/>
</dbReference>
<dbReference type="InParanoid" id="A0A6I9QMX5"/>
<keyword evidence="5" id="KW-0812">Transmembrane</keyword>
<dbReference type="RefSeq" id="XP_010910810.2">
    <property type="nucleotide sequence ID" value="XM_010912508.2"/>
</dbReference>
<dbReference type="SUPFAM" id="SSF52058">
    <property type="entry name" value="L domain-like"/>
    <property type="match status" value="2"/>
</dbReference>
<dbReference type="FunFam" id="3.80.10.10:FF:000095">
    <property type="entry name" value="LRR receptor-like serine/threonine-protein kinase GSO1"/>
    <property type="match status" value="1"/>
</dbReference>
<dbReference type="InterPro" id="IPR001611">
    <property type="entry name" value="Leu-rich_rpt"/>
</dbReference>
<dbReference type="InterPro" id="IPR046956">
    <property type="entry name" value="RLP23-like"/>
</dbReference>
<evidence type="ECO:0000256" key="9">
    <source>
        <dbReference type="ARBA" id="ARBA00023136"/>
    </source>
</evidence>
<name>A0A6I9QMX5_ELAGV</name>
<evidence type="ECO:0000256" key="8">
    <source>
        <dbReference type="ARBA" id="ARBA00022989"/>
    </source>
</evidence>
<feature type="non-terminal residue" evidence="13">
    <location>
        <position position="576"/>
    </location>
</feature>
<dbReference type="PRINTS" id="PR00019">
    <property type="entry name" value="LEURICHRPT"/>
</dbReference>
<evidence type="ECO:0000256" key="7">
    <source>
        <dbReference type="ARBA" id="ARBA00022737"/>
    </source>
</evidence>
<keyword evidence="6" id="KW-0732">Signal</keyword>
<dbReference type="GeneID" id="105036773"/>
<dbReference type="AlphaFoldDB" id="A0A6I9QMX5"/>
<keyword evidence="3" id="KW-1003">Cell membrane</keyword>
<dbReference type="SMART" id="SM00365">
    <property type="entry name" value="LRR_SD22"/>
    <property type="match status" value="4"/>
</dbReference>
<accession>A0A6I9QMX5</accession>
<evidence type="ECO:0000256" key="4">
    <source>
        <dbReference type="ARBA" id="ARBA00022614"/>
    </source>
</evidence>
<keyword evidence="7" id="KW-0677">Repeat</keyword>
<evidence type="ECO:0000256" key="6">
    <source>
        <dbReference type="ARBA" id="ARBA00022729"/>
    </source>
</evidence>
<dbReference type="InterPro" id="IPR032675">
    <property type="entry name" value="LRR_dom_sf"/>
</dbReference>
<dbReference type="GO" id="GO:0005886">
    <property type="term" value="C:plasma membrane"/>
    <property type="evidence" value="ECO:0007669"/>
    <property type="project" value="UniProtKB-SubCell"/>
</dbReference>
<organism evidence="12 13">
    <name type="scientific">Elaeis guineensis var. tenera</name>
    <name type="common">Oil palm</name>
    <dbReference type="NCBI Taxonomy" id="51953"/>
    <lineage>
        <taxon>Eukaryota</taxon>
        <taxon>Viridiplantae</taxon>
        <taxon>Streptophyta</taxon>
        <taxon>Embryophyta</taxon>
        <taxon>Tracheophyta</taxon>
        <taxon>Spermatophyta</taxon>
        <taxon>Magnoliopsida</taxon>
        <taxon>Liliopsida</taxon>
        <taxon>Arecaceae</taxon>
        <taxon>Arecoideae</taxon>
        <taxon>Cocoseae</taxon>
        <taxon>Elaeidinae</taxon>
        <taxon>Elaeis</taxon>
    </lineage>
</organism>
<dbReference type="PANTHER" id="PTHR48063">
    <property type="entry name" value="LRR RECEPTOR-LIKE KINASE"/>
    <property type="match status" value="1"/>
</dbReference>
<keyword evidence="10" id="KW-0675">Receptor</keyword>
<keyword evidence="9" id="KW-0472">Membrane</keyword>
<dbReference type="Proteomes" id="UP000504607">
    <property type="component" value="Unplaced"/>
</dbReference>
<evidence type="ECO:0000256" key="1">
    <source>
        <dbReference type="ARBA" id="ARBA00004251"/>
    </source>
</evidence>
<comment type="subcellular location">
    <subcellularLocation>
        <location evidence="1">Cell membrane</location>
        <topology evidence="1">Single-pass type I membrane protein</topology>
    </subcellularLocation>
</comment>
<gene>
    <name evidence="13" type="primary">LOC105036773</name>
</gene>
<dbReference type="FunFam" id="3.80.10.10:FF:000111">
    <property type="entry name" value="LRR receptor-like serine/threonine-protein kinase ERECTA"/>
    <property type="match status" value="1"/>
</dbReference>
<sequence>MRNTQLDGYLPDWLGDFRKLKYLDLSGNSISGPVPASLGRLAELVGLFLEGNFLEGVMSEEQFANFTKLKYLDLSQNQLILNLTSDWIPPFQLYYLNFGSCKLGPRFPAWLRMQKNITDLEMSSTEISDAIPDWFWRSFSQIFWLDISSNGITGSVPDITDFINLDYFNLSSNHFEGPLPNFNSSRLWLLDLSNNSFSGAVHRDIGKSMPNLEYLSLSTNNLSGEIPLSLCHLRYDALDLSKNLLLGELPDCWNHSSPIIVMDFSSNNLSGSVPPSICSLRFLESLHLSNNNLSGELPSSLKSCARLNTLDLGQNRFTGEIPTWIGESLLSLKILRLRSNKLVGNIPPNLSRLMALQILDLASNNLSGTIPSSFGNFTAMKVSGEMNGTILKNNTHYNENMQVIIKGIYIEYAILLPLVIVMDLSNNNLSGMIPEELTSLFGLVSLNLSGNHLTGEITEKIGALQQLESLDLSKNNLFGGIPSSIIGLTFLSYLNLSYNNLSGRVPIGNQLQTFIDPSIYIGNPDLCGFPLSQKCKDDKTNQGLNAVGGDEQNDNTMDEEGSEMKWLYMSMGPGFA</sequence>
<evidence type="ECO:0000256" key="10">
    <source>
        <dbReference type="ARBA" id="ARBA00023170"/>
    </source>
</evidence>